<dbReference type="GO" id="GO:0044550">
    <property type="term" value="P:secondary metabolite biosynthetic process"/>
    <property type="evidence" value="ECO:0007669"/>
    <property type="project" value="UniProtKB-ARBA"/>
</dbReference>
<keyword evidence="3 6" id="KW-0479">Metal-binding</keyword>
<dbReference type="EMBL" id="ML119052">
    <property type="protein sequence ID" value="ROT40789.1"/>
    <property type="molecule type" value="Genomic_DNA"/>
</dbReference>
<protein>
    <submittedName>
        <fullName evidence="8">Cytochrome P450</fullName>
    </submittedName>
</protein>
<dbReference type="GO" id="GO:0004497">
    <property type="term" value="F:monooxygenase activity"/>
    <property type="evidence" value="ECO:0007669"/>
    <property type="project" value="UniProtKB-KW"/>
</dbReference>
<reference evidence="8 9" key="1">
    <citation type="journal article" date="2018" name="Mol. Ecol.">
        <title>The obligate alkalophilic soda-lake fungus Sodiomyces alkalinus has shifted to a protein diet.</title>
        <authorList>
            <person name="Grum-Grzhimaylo A.A."/>
            <person name="Falkoski D.L."/>
            <person name="van den Heuvel J."/>
            <person name="Valero-Jimenez C.A."/>
            <person name="Min B."/>
            <person name="Choi I.G."/>
            <person name="Lipzen A."/>
            <person name="Daum C.G."/>
            <person name="Aanen D.K."/>
            <person name="Tsang A."/>
            <person name="Henrissat B."/>
            <person name="Bilanenko E.N."/>
            <person name="de Vries R.P."/>
            <person name="van Kan J.A.L."/>
            <person name="Grigoriev I.V."/>
            <person name="Debets A.J.M."/>
        </authorList>
    </citation>
    <scope>NUCLEOTIDE SEQUENCE [LARGE SCALE GENOMIC DNA]</scope>
    <source>
        <strain evidence="8 9">F11</strain>
    </source>
</reference>
<dbReference type="OrthoDB" id="3945418at2759"/>
<dbReference type="InterPro" id="IPR036396">
    <property type="entry name" value="Cyt_P450_sf"/>
</dbReference>
<dbReference type="InterPro" id="IPR001128">
    <property type="entry name" value="Cyt_P450"/>
</dbReference>
<dbReference type="InterPro" id="IPR017972">
    <property type="entry name" value="Cyt_P450_CS"/>
</dbReference>
<evidence type="ECO:0000256" key="4">
    <source>
        <dbReference type="ARBA" id="ARBA00023002"/>
    </source>
</evidence>
<dbReference type="Pfam" id="PF00067">
    <property type="entry name" value="p450"/>
    <property type="match status" value="1"/>
</dbReference>
<dbReference type="GeneID" id="39576363"/>
<dbReference type="Gene3D" id="1.10.630.10">
    <property type="entry name" value="Cytochrome P450"/>
    <property type="match status" value="1"/>
</dbReference>
<evidence type="ECO:0000256" key="2">
    <source>
        <dbReference type="ARBA" id="ARBA00022617"/>
    </source>
</evidence>
<accession>A0A3N2Q208</accession>
<evidence type="ECO:0000313" key="9">
    <source>
        <dbReference type="Proteomes" id="UP000272025"/>
    </source>
</evidence>
<dbReference type="GO" id="GO:0016705">
    <property type="term" value="F:oxidoreductase activity, acting on paired donors, with incorporation or reduction of molecular oxygen"/>
    <property type="evidence" value="ECO:0007669"/>
    <property type="project" value="InterPro"/>
</dbReference>
<dbReference type="PRINTS" id="PR00463">
    <property type="entry name" value="EP450I"/>
</dbReference>
<keyword evidence="7" id="KW-0503">Monooxygenase</keyword>
<sequence length="491" mass="54767">MSSWAYLLTAGVVSWVVKAIYNLYFHPLSRYPGSKVAAVSSSWWEWYWNYYHNGRLLFEVERLHQQHGPVIRIGVNDLHVSDMAVYQDITKVNTNFTKDPHFYQFISFPGTSIGETNPAKHRVRRKVLTPALSGTRIQELAPLIEAKTIQLLGRFDESNASGSPVCVTAAAKAFTMDIISKIVLGQELGCLTRPDFRSELSDNLNAAFETGWIGPSFPNVSAVAMWSCANMTEKYLKRFGPGCQTNGQAGPATQEELRPLTVSTGRGERSAVIDMLMDPKAVKGHSLPTLEELSDELAMLLTAGSDTSSNAIISGIYYVCHHTNIYQTLLDELKEAFPSLGTDITYENARKLTYLQAVVKETLRLGHPLPGRLPRKVPAEGYTLYGHHLPPGVNIHTSAYILNRHADIWDRPNDFDPTRWLSEDAATLDKQLTTFGRGARQCLGKEYVFRPACCHRSFPRAMLTFGLKLGFMRVVGSLRQPLSPLPSDAYP</sequence>
<organism evidence="8 9">
    <name type="scientific">Sodiomyces alkalinus (strain CBS 110278 / VKM F-3762 / F11)</name>
    <name type="common">Alkaliphilic filamentous fungus</name>
    <dbReference type="NCBI Taxonomy" id="1314773"/>
    <lineage>
        <taxon>Eukaryota</taxon>
        <taxon>Fungi</taxon>
        <taxon>Dikarya</taxon>
        <taxon>Ascomycota</taxon>
        <taxon>Pezizomycotina</taxon>
        <taxon>Sordariomycetes</taxon>
        <taxon>Hypocreomycetidae</taxon>
        <taxon>Glomerellales</taxon>
        <taxon>Plectosphaerellaceae</taxon>
        <taxon>Sodiomyces</taxon>
    </lineage>
</organism>
<gene>
    <name evidence="8" type="ORF">SODALDRAFT_273221</name>
</gene>
<keyword evidence="4 7" id="KW-0560">Oxidoreductase</keyword>
<dbReference type="STRING" id="1314773.A0A3N2Q208"/>
<keyword evidence="5 6" id="KW-0408">Iron</keyword>
<dbReference type="GO" id="GO:0020037">
    <property type="term" value="F:heme binding"/>
    <property type="evidence" value="ECO:0007669"/>
    <property type="project" value="InterPro"/>
</dbReference>
<feature type="binding site" description="axial binding residue" evidence="6">
    <location>
        <position position="442"/>
    </location>
    <ligand>
        <name>heme</name>
        <dbReference type="ChEBI" id="CHEBI:30413"/>
    </ligand>
    <ligandPart>
        <name>Fe</name>
        <dbReference type="ChEBI" id="CHEBI:18248"/>
    </ligandPart>
</feature>
<evidence type="ECO:0000256" key="1">
    <source>
        <dbReference type="ARBA" id="ARBA00001971"/>
    </source>
</evidence>
<keyword evidence="9" id="KW-1185">Reference proteome</keyword>
<dbReference type="RefSeq" id="XP_028468595.1">
    <property type="nucleotide sequence ID" value="XM_028607885.1"/>
</dbReference>
<keyword evidence="2 6" id="KW-0349">Heme</keyword>
<evidence type="ECO:0000256" key="3">
    <source>
        <dbReference type="ARBA" id="ARBA00022723"/>
    </source>
</evidence>
<dbReference type="GO" id="GO:0005506">
    <property type="term" value="F:iron ion binding"/>
    <property type="evidence" value="ECO:0007669"/>
    <property type="project" value="InterPro"/>
</dbReference>
<dbReference type="PANTHER" id="PTHR24305">
    <property type="entry name" value="CYTOCHROME P450"/>
    <property type="match status" value="1"/>
</dbReference>
<dbReference type="AlphaFoldDB" id="A0A3N2Q208"/>
<dbReference type="PANTHER" id="PTHR24305:SF235">
    <property type="entry name" value="CYTOCHROME P450 MONOOXYGENASE APDB-RELATED"/>
    <property type="match status" value="1"/>
</dbReference>
<proteinExistence type="inferred from homology"/>
<dbReference type="InterPro" id="IPR002401">
    <property type="entry name" value="Cyt_P450_E_grp-I"/>
</dbReference>
<dbReference type="PROSITE" id="PS00086">
    <property type="entry name" value="CYTOCHROME_P450"/>
    <property type="match status" value="1"/>
</dbReference>
<dbReference type="InterPro" id="IPR050121">
    <property type="entry name" value="Cytochrome_P450_monoxygenase"/>
</dbReference>
<evidence type="ECO:0000256" key="7">
    <source>
        <dbReference type="RuleBase" id="RU000461"/>
    </source>
</evidence>
<comment type="cofactor">
    <cofactor evidence="1 6">
        <name>heme</name>
        <dbReference type="ChEBI" id="CHEBI:30413"/>
    </cofactor>
</comment>
<evidence type="ECO:0000256" key="5">
    <source>
        <dbReference type="ARBA" id="ARBA00023004"/>
    </source>
</evidence>
<evidence type="ECO:0000313" key="8">
    <source>
        <dbReference type="EMBL" id="ROT40789.1"/>
    </source>
</evidence>
<comment type="similarity">
    <text evidence="7">Belongs to the cytochrome P450 family.</text>
</comment>
<dbReference type="Proteomes" id="UP000272025">
    <property type="component" value="Unassembled WGS sequence"/>
</dbReference>
<dbReference type="CDD" id="cd11062">
    <property type="entry name" value="CYP58-like"/>
    <property type="match status" value="1"/>
</dbReference>
<dbReference type="SUPFAM" id="SSF48264">
    <property type="entry name" value="Cytochrome P450"/>
    <property type="match status" value="1"/>
</dbReference>
<name>A0A3N2Q208_SODAK</name>
<evidence type="ECO:0000256" key="6">
    <source>
        <dbReference type="PIRSR" id="PIRSR602401-1"/>
    </source>
</evidence>